<organism evidence="1 2">
    <name type="scientific">Cichorium intybus</name>
    <name type="common">Chicory</name>
    <dbReference type="NCBI Taxonomy" id="13427"/>
    <lineage>
        <taxon>Eukaryota</taxon>
        <taxon>Viridiplantae</taxon>
        <taxon>Streptophyta</taxon>
        <taxon>Embryophyta</taxon>
        <taxon>Tracheophyta</taxon>
        <taxon>Spermatophyta</taxon>
        <taxon>Magnoliopsida</taxon>
        <taxon>eudicotyledons</taxon>
        <taxon>Gunneridae</taxon>
        <taxon>Pentapetalae</taxon>
        <taxon>asterids</taxon>
        <taxon>campanulids</taxon>
        <taxon>Asterales</taxon>
        <taxon>Asteraceae</taxon>
        <taxon>Cichorioideae</taxon>
        <taxon>Cichorieae</taxon>
        <taxon>Cichoriinae</taxon>
        <taxon>Cichorium</taxon>
    </lineage>
</organism>
<evidence type="ECO:0000313" key="1">
    <source>
        <dbReference type="EMBL" id="KAI3751119.1"/>
    </source>
</evidence>
<gene>
    <name evidence="1" type="ORF">L2E82_22165</name>
</gene>
<comment type="caution">
    <text evidence="1">The sequence shown here is derived from an EMBL/GenBank/DDBJ whole genome shotgun (WGS) entry which is preliminary data.</text>
</comment>
<keyword evidence="2" id="KW-1185">Reference proteome</keyword>
<evidence type="ECO:0000313" key="2">
    <source>
        <dbReference type="Proteomes" id="UP001055811"/>
    </source>
</evidence>
<dbReference type="EMBL" id="CM042012">
    <property type="protein sequence ID" value="KAI3751119.1"/>
    <property type="molecule type" value="Genomic_DNA"/>
</dbReference>
<reference evidence="2" key="1">
    <citation type="journal article" date="2022" name="Mol. Ecol. Resour.">
        <title>The genomes of chicory, endive, great burdock and yacon provide insights into Asteraceae palaeo-polyploidization history and plant inulin production.</title>
        <authorList>
            <person name="Fan W."/>
            <person name="Wang S."/>
            <person name="Wang H."/>
            <person name="Wang A."/>
            <person name="Jiang F."/>
            <person name="Liu H."/>
            <person name="Zhao H."/>
            <person name="Xu D."/>
            <person name="Zhang Y."/>
        </authorList>
    </citation>
    <scope>NUCLEOTIDE SEQUENCE [LARGE SCALE GENOMIC DNA]</scope>
    <source>
        <strain evidence="2">cv. Punajuju</strain>
    </source>
</reference>
<dbReference type="Proteomes" id="UP001055811">
    <property type="component" value="Linkage Group LG04"/>
</dbReference>
<proteinExistence type="predicted"/>
<reference evidence="1 2" key="2">
    <citation type="journal article" date="2022" name="Mol. Ecol. Resour.">
        <title>The genomes of chicory, endive, great burdock and yacon provide insights into Asteraceae paleo-polyploidization history and plant inulin production.</title>
        <authorList>
            <person name="Fan W."/>
            <person name="Wang S."/>
            <person name="Wang H."/>
            <person name="Wang A."/>
            <person name="Jiang F."/>
            <person name="Liu H."/>
            <person name="Zhao H."/>
            <person name="Xu D."/>
            <person name="Zhang Y."/>
        </authorList>
    </citation>
    <scope>NUCLEOTIDE SEQUENCE [LARGE SCALE GENOMIC DNA]</scope>
    <source>
        <strain evidence="2">cv. Punajuju</strain>
        <tissue evidence="1">Leaves</tissue>
    </source>
</reference>
<accession>A0ACB9DWL0</accession>
<sequence>MGNAVAGMRSQSFHYACISFLISISSFGLIKWTSCLQISSSGLLISSDRRRAGQSLLTIEDQRDKPTNCFQTKFYIDLSVIESIDNKWFFFFPKDRKYQNGKRSNHATVSNYRKATRKDRTIKANRGSSVIGRKKMLVFYTGKAPKGEITHWVIHEYCATEVRKGT</sequence>
<protein>
    <submittedName>
        <fullName evidence="1">Uncharacterized protein</fullName>
    </submittedName>
</protein>
<name>A0ACB9DWL0_CICIN</name>